<feature type="compositionally biased region" description="Basic and acidic residues" evidence="6">
    <location>
        <begin position="1171"/>
        <end position="1185"/>
    </location>
</feature>
<comment type="subcellular location">
    <subcellularLocation>
        <location evidence="1">Membrane</location>
        <topology evidence="1">Multi-pass membrane protein</topology>
    </subcellularLocation>
</comment>
<evidence type="ECO:0000256" key="6">
    <source>
        <dbReference type="SAM" id="MobiDB-lite"/>
    </source>
</evidence>
<dbReference type="InterPro" id="IPR010920">
    <property type="entry name" value="LSM_dom_sf"/>
</dbReference>
<dbReference type="InterPro" id="IPR006685">
    <property type="entry name" value="MscS_channel_2nd"/>
</dbReference>
<feature type="transmembrane region" description="Helical" evidence="7">
    <location>
        <begin position="523"/>
        <end position="550"/>
    </location>
</feature>
<feature type="region of interest" description="Disordered" evidence="6">
    <location>
        <begin position="776"/>
        <end position="1279"/>
    </location>
</feature>
<dbReference type="InterPro" id="IPR056876">
    <property type="entry name" value="Msl2-3_C"/>
</dbReference>
<evidence type="ECO:0000256" key="2">
    <source>
        <dbReference type="ARBA" id="ARBA00008017"/>
    </source>
</evidence>
<dbReference type="Gramene" id="GBG62268">
    <property type="protein sequence ID" value="GBG62268"/>
    <property type="gene ID" value="CBR_g29876"/>
</dbReference>
<evidence type="ECO:0000259" key="8">
    <source>
        <dbReference type="Pfam" id="PF00924"/>
    </source>
</evidence>
<comment type="caution">
    <text evidence="11">The sequence shown here is derived from an EMBL/GenBank/DDBJ whole genome shotgun (WGS) entry which is preliminary data.</text>
</comment>
<gene>
    <name evidence="11" type="primary">MSL2</name>
    <name evidence="11" type="ORF">CBR_g29876</name>
</gene>
<evidence type="ECO:0000256" key="1">
    <source>
        <dbReference type="ARBA" id="ARBA00004141"/>
    </source>
</evidence>
<dbReference type="Pfam" id="PF25237">
    <property type="entry name" value="MSL2_3"/>
    <property type="match status" value="1"/>
</dbReference>
<dbReference type="OrthoDB" id="1676006at2759"/>
<feature type="domain" description="Mechanosensitive channel protein 2/3 transmembrane" evidence="10">
    <location>
        <begin position="410"/>
        <end position="538"/>
    </location>
</feature>
<feature type="compositionally biased region" description="Low complexity" evidence="6">
    <location>
        <begin position="1257"/>
        <end position="1271"/>
    </location>
</feature>
<dbReference type="PANTHER" id="PTHR43634:SF2">
    <property type="entry name" value="LOW CONDUCTANCE MECHANOSENSITIVE CHANNEL YNAI"/>
    <property type="match status" value="1"/>
</dbReference>
<feature type="compositionally biased region" description="Low complexity" evidence="6">
    <location>
        <begin position="64"/>
        <end position="103"/>
    </location>
</feature>
<feature type="compositionally biased region" description="Basic and acidic residues" evidence="6">
    <location>
        <begin position="1237"/>
        <end position="1251"/>
    </location>
</feature>
<feature type="transmembrane region" description="Helical" evidence="7">
    <location>
        <begin position="490"/>
        <end position="511"/>
    </location>
</feature>
<evidence type="ECO:0000259" key="9">
    <source>
        <dbReference type="Pfam" id="PF24956"/>
    </source>
</evidence>
<comment type="similarity">
    <text evidence="2">Belongs to the MscS (TC 1.A.23) family.</text>
</comment>
<evidence type="ECO:0000259" key="10">
    <source>
        <dbReference type="Pfam" id="PF25237"/>
    </source>
</evidence>
<evidence type="ECO:0000256" key="7">
    <source>
        <dbReference type="SAM" id="Phobius"/>
    </source>
</evidence>
<feature type="compositionally biased region" description="Low complexity" evidence="6">
    <location>
        <begin position="24"/>
        <end position="33"/>
    </location>
</feature>
<evidence type="ECO:0000313" key="11">
    <source>
        <dbReference type="EMBL" id="GBG62268.1"/>
    </source>
</evidence>
<feature type="compositionally biased region" description="Basic and acidic residues" evidence="6">
    <location>
        <begin position="1097"/>
        <end position="1108"/>
    </location>
</feature>
<dbReference type="Pfam" id="PF00924">
    <property type="entry name" value="MS_channel_2nd"/>
    <property type="match status" value="1"/>
</dbReference>
<protein>
    <recommendedName>
        <fullName evidence="13">Mechanosensitive ion channel protein</fullName>
    </recommendedName>
</protein>
<dbReference type="PANTHER" id="PTHR43634">
    <property type="entry name" value="OW CONDUCTANCE MECHANOSENSITIVE CHANNEL"/>
    <property type="match status" value="1"/>
</dbReference>
<keyword evidence="3 7" id="KW-0812">Transmembrane</keyword>
<dbReference type="InterPro" id="IPR023408">
    <property type="entry name" value="MscS_beta-dom_sf"/>
</dbReference>
<dbReference type="EMBL" id="BFEA01000027">
    <property type="protein sequence ID" value="GBG62268.1"/>
    <property type="molecule type" value="Genomic_DNA"/>
</dbReference>
<keyword evidence="5 7" id="KW-0472">Membrane</keyword>
<dbReference type="InterPro" id="IPR045042">
    <property type="entry name" value="YnaI-like"/>
</dbReference>
<feature type="compositionally biased region" description="Polar residues" evidence="6">
    <location>
        <begin position="802"/>
        <end position="824"/>
    </location>
</feature>
<proteinExistence type="inferred from homology"/>
<dbReference type="Gene3D" id="1.10.287.1260">
    <property type="match status" value="1"/>
</dbReference>
<dbReference type="InterPro" id="IPR057483">
    <property type="entry name" value="MSL2/3_TM_dom"/>
</dbReference>
<feature type="region of interest" description="Disordered" evidence="6">
    <location>
        <begin position="19"/>
        <end position="40"/>
    </location>
</feature>
<feature type="compositionally biased region" description="Polar residues" evidence="6">
    <location>
        <begin position="863"/>
        <end position="873"/>
    </location>
</feature>
<dbReference type="Gene3D" id="2.30.30.60">
    <property type="match status" value="1"/>
</dbReference>
<dbReference type="SUPFAM" id="SSF50182">
    <property type="entry name" value="Sm-like ribonucleoproteins"/>
    <property type="match status" value="1"/>
</dbReference>
<feature type="compositionally biased region" description="Polar residues" evidence="6">
    <location>
        <begin position="1109"/>
        <end position="1121"/>
    </location>
</feature>
<feature type="compositionally biased region" description="Basic and acidic residues" evidence="6">
    <location>
        <begin position="850"/>
        <end position="862"/>
    </location>
</feature>
<evidence type="ECO:0000256" key="3">
    <source>
        <dbReference type="ARBA" id="ARBA00022692"/>
    </source>
</evidence>
<feature type="compositionally biased region" description="Polar residues" evidence="6">
    <location>
        <begin position="971"/>
        <end position="989"/>
    </location>
</feature>
<feature type="region of interest" description="Disordered" evidence="6">
    <location>
        <begin position="57"/>
        <end position="103"/>
    </location>
</feature>
<feature type="compositionally biased region" description="Basic and acidic residues" evidence="6">
    <location>
        <begin position="1346"/>
        <end position="1367"/>
    </location>
</feature>
<evidence type="ECO:0008006" key="13">
    <source>
        <dbReference type="Google" id="ProtNLM"/>
    </source>
</evidence>
<feature type="transmembrane region" description="Helical" evidence="7">
    <location>
        <begin position="420"/>
        <end position="441"/>
    </location>
</feature>
<feature type="compositionally biased region" description="Basic and acidic residues" evidence="6">
    <location>
        <begin position="1193"/>
        <end position="1212"/>
    </location>
</feature>
<feature type="domain" description="Mechanosensitive ion channel protein 2/3 C-terminal" evidence="9">
    <location>
        <begin position="615"/>
        <end position="701"/>
    </location>
</feature>
<evidence type="ECO:0000256" key="4">
    <source>
        <dbReference type="ARBA" id="ARBA00022989"/>
    </source>
</evidence>
<accession>A0A388JWW7</accession>
<dbReference type="GO" id="GO:0016020">
    <property type="term" value="C:membrane"/>
    <property type="evidence" value="ECO:0007669"/>
    <property type="project" value="UniProtKB-SubCell"/>
</dbReference>
<name>A0A388JWW7_CHABU</name>
<feature type="domain" description="Mechanosensitive ion channel MscS" evidence="8">
    <location>
        <begin position="540"/>
        <end position="610"/>
    </location>
</feature>
<keyword evidence="4 7" id="KW-1133">Transmembrane helix</keyword>
<feature type="compositionally biased region" description="Basic and acidic residues" evidence="6">
    <location>
        <begin position="886"/>
        <end position="896"/>
    </location>
</feature>
<dbReference type="Proteomes" id="UP000265515">
    <property type="component" value="Unassembled WGS sequence"/>
</dbReference>
<organism evidence="11 12">
    <name type="scientific">Chara braunii</name>
    <name type="common">Braun's stonewort</name>
    <dbReference type="NCBI Taxonomy" id="69332"/>
    <lineage>
        <taxon>Eukaryota</taxon>
        <taxon>Viridiplantae</taxon>
        <taxon>Streptophyta</taxon>
        <taxon>Charophyceae</taxon>
        <taxon>Charales</taxon>
        <taxon>Characeae</taxon>
        <taxon>Chara</taxon>
    </lineage>
</organism>
<dbReference type="Pfam" id="PF24956">
    <property type="entry name" value="Msl2-3_C"/>
    <property type="match status" value="1"/>
</dbReference>
<feature type="transmembrane region" description="Helical" evidence="7">
    <location>
        <begin position="453"/>
        <end position="470"/>
    </location>
</feature>
<feature type="compositionally biased region" description="Basic and acidic residues" evidence="6">
    <location>
        <begin position="1074"/>
        <end position="1083"/>
    </location>
</feature>
<feature type="region of interest" description="Disordered" evidence="6">
    <location>
        <begin position="746"/>
        <end position="765"/>
    </location>
</feature>
<reference evidence="11 12" key="1">
    <citation type="journal article" date="2018" name="Cell">
        <title>The Chara Genome: Secondary Complexity and Implications for Plant Terrestrialization.</title>
        <authorList>
            <person name="Nishiyama T."/>
            <person name="Sakayama H."/>
            <person name="Vries J.D."/>
            <person name="Buschmann H."/>
            <person name="Saint-Marcoux D."/>
            <person name="Ullrich K.K."/>
            <person name="Haas F.B."/>
            <person name="Vanderstraeten L."/>
            <person name="Becker D."/>
            <person name="Lang D."/>
            <person name="Vosolsobe S."/>
            <person name="Rombauts S."/>
            <person name="Wilhelmsson P.K.I."/>
            <person name="Janitza P."/>
            <person name="Kern R."/>
            <person name="Heyl A."/>
            <person name="Rumpler F."/>
            <person name="Villalobos L.I.A.C."/>
            <person name="Clay J.M."/>
            <person name="Skokan R."/>
            <person name="Toyoda A."/>
            <person name="Suzuki Y."/>
            <person name="Kagoshima H."/>
            <person name="Schijlen E."/>
            <person name="Tajeshwar N."/>
            <person name="Catarino B."/>
            <person name="Hetherington A.J."/>
            <person name="Saltykova A."/>
            <person name="Bonnot C."/>
            <person name="Breuninger H."/>
            <person name="Symeonidi A."/>
            <person name="Radhakrishnan G.V."/>
            <person name="Van Nieuwerburgh F."/>
            <person name="Deforce D."/>
            <person name="Chang C."/>
            <person name="Karol K.G."/>
            <person name="Hedrich R."/>
            <person name="Ulvskov P."/>
            <person name="Glockner G."/>
            <person name="Delwiche C.F."/>
            <person name="Petrasek J."/>
            <person name="Van de Peer Y."/>
            <person name="Friml J."/>
            <person name="Beilby M."/>
            <person name="Dolan L."/>
            <person name="Kohara Y."/>
            <person name="Sugano S."/>
            <person name="Fujiyama A."/>
            <person name="Delaux P.-M."/>
            <person name="Quint M."/>
            <person name="TheiBen G."/>
            <person name="Hagemann M."/>
            <person name="Harholt J."/>
            <person name="Dunand C."/>
            <person name="Zachgo S."/>
            <person name="Langdale J."/>
            <person name="Maumus F."/>
            <person name="Straeten D.V.D."/>
            <person name="Gould S.B."/>
            <person name="Rensing S.A."/>
        </authorList>
    </citation>
    <scope>NUCLEOTIDE SEQUENCE [LARGE SCALE GENOMIC DNA]</scope>
    <source>
        <strain evidence="11 12">S276</strain>
    </source>
</reference>
<evidence type="ECO:0000256" key="5">
    <source>
        <dbReference type="ARBA" id="ARBA00023136"/>
    </source>
</evidence>
<dbReference type="GO" id="GO:0055085">
    <property type="term" value="P:transmembrane transport"/>
    <property type="evidence" value="ECO:0007669"/>
    <property type="project" value="InterPro"/>
</dbReference>
<keyword evidence="12" id="KW-1185">Reference proteome</keyword>
<evidence type="ECO:0000313" key="12">
    <source>
        <dbReference type="Proteomes" id="UP000265515"/>
    </source>
</evidence>
<sequence length="1367" mass="145239">MAAMAARCALGSSLLRPRTAMVDSSSSSSSSSSDGGCAPSLGVRKVTLAVSDHDRIRHGDYCLPPSASSSSSSPVATRSSSSPSASSSSSSFPSFSSSSSSSSSLLHQRARNGGWLRQFRCCSTFWREVGAKRLMMGMNRGRRCGYGGWATKGGAKEEGNNAEQGEDDASISWVGREKGRRGKAERISGRDLVGGGRRRWKSTFPPGSAVSITAKKLESDPQEGGKCPSLKRDGGKCPSFKRDGGKCPSFKRNGGLRSFFSKCAAFGGGKDTNAFGGGKGNNAFGGGKDNNALKLLFTNSFPQRDRKISKVMEGVALDGRGGGEQPCGQVLSWGVSEKDVPRLAFMQMAFVDFSLLVNGLMLVIKSVQLPAVPVWASVWASVRRCSTQQGDEDGVHHSQGDDRWDESKTKRVTMNYVRPVLLWINVIIICRGLDSVSLSSVNAQAVKQRFVDFLRALTTVLAFASVTGSLTQQLHRAWAEGAGEEATKNIGFQFIGNSVSTLVWVAAVFLFMELMGFSTQKWITAGGFGTVVLTLAAREIVTNFLSAIMLHTTRPFKINDWIKTKIDSQEISGVIEHVGWWAPTVVRGDDREAVHIPNHKFSVSVLRNLSQKTHWRVKTKFGISHLDVGKIADIVADMRKIIAKDPQVEQQRLHRRVFFDDVSFENQALMIMVSCFVKTPHYEEFLRVKERLMLDLLRVIKHHNARLATPVRSIQRSFDDVERQPAYRSGPMREEVVRRPILLLDGSIPESESDDDDSRVDGAAEAAAVSVAAVVAEAEDDSSGTAESSPSKESFLEEVSKSDVSPKQPADTTVPSTMKASSKGTEARPKAENGAARSPAMSAEANAKASKPDTGVKPKSSESTKQAVESTGKASKDLGSAEPDELDKKSGTRPEMTEAVGPGAIVSNSLDATMTSQSMTSSETADAVGPGTRNSKSLDARTPPAPSTKPPETATAVGPGARGSKSLDATKPTQGSKSTNPTGSASLDASEQKHPKARPAGNASSDPWADDDGSLMSDSLSDPWASNHENDREVDPWAVDIAGSAAATAAATESQLSPHGSLKHRPDGFSADSTLKHQPDDISAHGNSAARHSNTTSREDKVAAHGDRGQQQGTMPHVTSQKKAEPRAAPAEANPDPLPSFARTDNLKAESPADDDTAYSEGTSAKGGKQGSEKGVREPGSRKDGGPSAKGKSGGEHGSIRKDVGASEKGKTDPAPQGRGSWSPRSLSRDPSLGRVDTTKPNRDCGSDEVTKSVLTASAAAARKPASGTASTSLEPREELLVLSVDNPPFKIPLEESSSIMSSVDGPPVGGLKLDLATGAGAGEGARAAEREVDSSSRGMFIGGTDPREDDLRGMDLRNQSDNDSDR</sequence>
<dbReference type="STRING" id="69332.A0A388JWW7"/>
<feature type="compositionally biased region" description="Low complexity" evidence="6">
    <location>
        <begin position="913"/>
        <end position="924"/>
    </location>
</feature>
<feature type="region of interest" description="Disordered" evidence="6">
    <location>
        <begin position="1322"/>
        <end position="1367"/>
    </location>
</feature>